<dbReference type="Proteomes" id="UP000681967">
    <property type="component" value="Unassembled WGS sequence"/>
</dbReference>
<dbReference type="InterPro" id="IPR015943">
    <property type="entry name" value="WD40/YVTN_repeat-like_dom_sf"/>
</dbReference>
<evidence type="ECO:0000313" key="2">
    <source>
        <dbReference type="EMBL" id="CAF1518685.1"/>
    </source>
</evidence>
<dbReference type="Proteomes" id="UP000663834">
    <property type="component" value="Unassembled WGS sequence"/>
</dbReference>
<organism evidence="1 6">
    <name type="scientific">Rotaria magnacalcarata</name>
    <dbReference type="NCBI Taxonomy" id="392030"/>
    <lineage>
        <taxon>Eukaryota</taxon>
        <taxon>Metazoa</taxon>
        <taxon>Spiralia</taxon>
        <taxon>Gnathifera</taxon>
        <taxon>Rotifera</taxon>
        <taxon>Eurotatoria</taxon>
        <taxon>Bdelloidea</taxon>
        <taxon>Philodinida</taxon>
        <taxon>Philodinidae</taxon>
        <taxon>Rotaria</taxon>
    </lineage>
</organism>
<evidence type="ECO:0000313" key="6">
    <source>
        <dbReference type="Proteomes" id="UP000663834"/>
    </source>
</evidence>
<dbReference type="EMBL" id="CAJOBJ010231296">
    <property type="protein sequence ID" value="CAF5055420.1"/>
    <property type="molecule type" value="Genomic_DNA"/>
</dbReference>
<feature type="non-terminal residue" evidence="1">
    <location>
        <position position="1"/>
    </location>
</feature>
<evidence type="ECO:0000313" key="5">
    <source>
        <dbReference type="EMBL" id="CAF5067372.1"/>
    </source>
</evidence>
<evidence type="ECO:0000313" key="1">
    <source>
        <dbReference type="EMBL" id="CAF1475515.1"/>
    </source>
</evidence>
<dbReference type="EMBL" id="CAJNOV010013366">
    <property type="protein sequence ID" value="CAF1518685.1"/>
    <property type="molecule type" value="Genomic_DNA"/>
</dbReference>
<dbReference type="Proteomes" id="UP000681720">
    <property type="component" value="Unassembled WGS sequence"/>
</dbReference>
<reference evidence="1" key="1">
    <citation type="submission" date="2021-02" db="EMBL/GenBank/DDBJ databases">
        <authorList>
            <person name="Nowell W R."/>
        </authorList>
    </citation>
    <scope>NUCLEOTIDE SEQUENCE</scope>
</reference>
<evidence type="ECO:0000313" key="4">
    <source>
        <dbReference type="EMBL" id="CAF5055420.1"/>
    </source>
</evidence>
<feature type="non-terminal residue" evidence="1">
    <location>
        <position position="56"/>
    </location>
</feature>
<dbReference type="EMBL" id="CAJNOW010006138">
    <property type="protein sequence ID" value="CAF1475515.1"/>
    <property type="molecule type" value="Genomic_DNA"/>
</dbReference>
<dbReference type="Gene3D" id="2.130.10.10">
    <property type="entry name" value="YVTN repeat-like/Quinoprotein amine dehydrogenase"/>
    <property type="match status" value="1"/>
</dbReference>
<comment type="caution">
    <text evidence="1">The sequence shown here is derived from an EMBL/GenBank/DDBJ whole genome shotgun (WGS) entry which is preliminary data.</text>
</comment>
<dbReference type="Proteomes" id="UP000663855">
    <property type="component" value="Unassembled WGS sequence"/>
</dbReference>
<sequence>PLPYEATSIAISPQGTQLAVGGKDNKTHIFNVDGTALTVLREIEQRDSVTRVAYSP</sequence>
<dbReference type="InterPro" id="IPR036322">
    <property type="entry name" value="WD40_repeat_dom_sf"/>
</dbReference>
<evidence type="ECO:0008006" key="7">
    <source>
        <dbReference type="Google" id="ProtNLM"/>
    </source>
</evidence>
<evidence type="ECO:0000313" key="3">
    <source>
        <dbReference type="EMBL" id="CAF4880139.1"/>
    </source>
</evidence>
<dbReference type="OrthoDB" id="2306at2759"/>
<protein>
    <recommendedName>
        <fullName evidence="7">Pre-mRNA-processing factor 19</fullName>
    </recommendedName>
</protein>
<proteinExistence type="predicted"/>
<dbReference type="EMBL" id="CAJOBH010161457">
    <property type="protein sequence ID" value="CAF4880139.1"/>
    <property type="molecule type" value="Genomic_DNA"/>
</dbReference>
<gene>
    <name evidence="3" type="ORF">BYL167_LOCUS51315</name>
    <name evidence="2" type="ORF">CJN711_LOCUS28254</name>
    <name evidence="4" type="ORF">GIL414_LOCUS60206</name>
    <name evidence="5" type="ORF">GIL414_LOCUS60897</name>
    <name evidence="1" type="ORF">KQP761_LOCUS13276</name>
</gene>
<accession>A0A815RIF4</accession>
<name>A0A815RIF4_9BILA</name>
<dbReference type="SUPFAM" id="SSF50978">
    <property type="entry name" value="WD40 repeat-like"/>
    <property type="match status" value="1"/>
</dbReference>
<dbReference type="EMBL" id="CAJOBJ010236927">
    <property type="protein sequence ID" value="CAF5067372.1"/>
    <property type="molecule type" value="Genomic_DNA"/>
</dbReference>
<dbReference type="AlphaFoldDB" id="A0A815RIF4"/>